<dbReference type="PANTHER" id="PTHR43706:SF45">
    <property type="entry name" value="NADH DEHYDROGENASE-LIKE PROTEIN RV1812C"/>
    <property type="match status" value="1"/>
</dbReference>
<evidence type="ECO:0000313" key="7">
    <source>
        <dbReference type="EMBL" id="MDK6274879.1"/>
    </source>
</evidence>
<sequence length="462" mass="50329">MPSSQQLSQRPRTLVVGGGYLGLYVAKNLQKKVRSLGGIVTVVDPLPYMTYQPFLPEVMGGSIEPRHITVPHARWLRHSELVRGSVVSIDHKAKEALVKGEDGEEFTIPYQDVVLAAGAITKTFPIPGLADAGIGVKRVEEAIYLRDHVQERIQFADNTDDPVARKRALRVVVVGGGFNGVETISELHDAAVLAAQRCRNITPADLDFQLVEAMGKIMPEVQEDSAKWVVEHLRDRGITVRLNTSLSDATDRHLKLVSMPGGDPVDEFDVDTLIWTAGVQANPMIRDTDLNVEQRGRLTVDATLRCVDADGNVIEGAWGAGDIAAVPDLSGGGLPDGTCVPNAQHAVRQAPVLASNLLAERYGQGELKEYKHTNLGAVAGLGYGKGVAKIIKFPMHGFLAWAAHRGYHGMAMPTIERKIRVFSGWINQLIAGRDVWGLRNVNRPFDEFRKAASPKKKADSSK</sequence>
<keyword evidence="4" id="KW-0560">Oxidoreductase</keyword>
<dbReference type="Gene3D" id="3.50.50.100">
    <property type="match status" value="1"/>
</dbReference>
<comment type="similarity">
    <text evidence="1">Belongs to the NADH dehydrogenase family.</text>
</comment>
<reference evidence="7" key="1">
    <citation type="submission" date="2023-05" db="EMBL/GenBank/DDBJ databases">
        <title>Cataloging the Phylogenetic Diversity of Human Bladder Bacteria.</title>
        <authorList>
            <person name="Du J."/>
        </authorList>
    </citation>
    <scope>NUCLEOTIDE SEQUENCE</scope>
    <source>
        <strain evidence="7">UMB9978</strain>
    </source>
</reference>
<dbReference type="Proteomes" id="UP001240483">
    <property type="component" value="Unassembled WGS sequence"/>
</dbReference>
<dbReference type="PRINTS" id="PR00368">
    <property type="entry name" value="FADPNR"/>
</dbReference>
<keyword evidence="2" id="KW-0285">Flavoprotein</keyword>
<comment type="caution">
    <text evidence="7">The sequence shown here is derived from an EMBL/GenBank/DDBJ whole genome shotgun (WGS) entry which is preliminary data.</text>
</comment>
<organism evidence="7 8">
    <name type="scientific">Pseudoglutamicibacter cumminsii</name>
    <dbReference type="NCBI Taxonomy" id="156979"/>
    <lineage>
        <taxon>Bacteria</taxon>
        <taxon>Bacillati</taxon>
        <taxon>Actinomycetota</taxon>
        <taxon>Actinomycetes</taxon>
        <taxon>Micrococcales</taxon>
        <taxon>Micrococcaceae</taxon>
        <taxon>Pseudoglutamicibacter</taxon>
    </lineage>
</organism>
<keyword evidence="5" id="KW-0520">NAD</keyword>
<dbReference type="GO" id="GO:0003954">
    <property type="term" value="F:NADH dehydrogenase activity"/>
    <property type="evidence" value="ECO:0007669"/>
    <property type="project" value="InterPro"/>
</dbReference>
<dbReference type="InterPro" id="IPR036188">
    <property type="entry name" value="FAD/NAD-bd_sf"/>
</dbReference>
<accession>A0AAP4C616</accession>
<evidence type="ECO:0000313" key="8">
    <source>
        <dbReference type="Proteomes" id="UP001240483"/>
    </source>
</evidence>
<evidence type="ECO:0000256" key="3">
    <source>
        <dbReference type="ARBA" id="ARBA00022827"/>
    </source>
</evidence>
<evidence type="ECO:0000259" key="6">
    <source>
        <dbReference type="Pfam" id="PF07992"/>
    </source>
</evidence>
<dbReference type="InterPro" id="IPR045024">
    <property type="entry name" value="NDH-2"/>
</dbReference>
<protein>
    <submittedName>
        <fullName evidence="7">FAD-dependent oxidoreductase</fullName>
    </submittedName>
</protein>
<evidence type="ECO:0000256" key="5">
    <source>
        <dbReference type="ARBA" id="ARBA00023027"/>
    </source>
</evidence>
<dbReference type="SUPFAM" id="SSF51905">
    <property type="entry name" value="FAD/NAD(P)-binding domain"/>
    <property type="match status" value="2"/>
</dbReference>
<name>A0AAP4C616_9MICC</name>
<dbReference type="InterPro" id="IPR023753">
    <property type="entry name" value="FAD/NAD-binding_dom"/>
</dbReference>
<evidence type="ECO:0000256" key="4">
    <source>
        <dbReference type="ARBA" id="ARBA00023002"/>
    </source>
</evidence>
<keyword evidence="3" id="KW-0274">FAD</keyword>
<proteinExistence type="inferred from homology"/>
<evidence type="ECO:0000256" key="2">
    <source>
        <dbReference type="ARBA" id="ARBA00022630"/>
    </source>
</evidence>
<evidence type="ECO:0000256" key="1">
    <source>
        <dbReference type="ARBA" id="ARBA00005272"/>
    </source>
</evidence>
<dbReference type="EMBL" id="JASODW010000003">
    <property type="protein sequence ID" value="MDK6274879.1"/>
    <property type="molecule type" value="Genomic_DNA"/>
</dbReference>
<gene>
    <name evidence="7" type="ORF">QP116_03845</name>
</gene>
<dbReference type="Pfam" id="PF07992">
    <property type="entry name" value="Pyr_redox_2"/>
    <property type="match status" value="1"/>
</dbReference>
<dbReference type="PANTHER" id="PTHR43706">
    <property type="entry name" value="NADH DEHYDROGENASE"/>
    <property type="match status" value="1"/>
</dbReference>
<dbReference type="RefSeq" id="WP_260077225.1">
    <property type="nucleotide sequence ID" value="NZ_CALUAG010000010.1"/>
</dbReference>
<feature type="domain" description="FAD/NAD(P)-binding" evidence="6">
    <location>
        <begin position="12"/>
        <end position="350"/>
    </location>
</feature>
<dbReference type="AlphaFoldDB" id="A0AAP4C616"/>